<proteinExistence type="predicted"/>
<organism evidence="1 2">
    <name type="scientific">Polyodon spathula</name>
    <name type="common">North American paddlefish</name>
    <name type="synonym">Squalus spathula</name>
    <dbReference type="NCBI Taxonomy" id="7913"/>
    <lineage>
        <taxon>Eukaryota</taxon>
        <taxon>Metazoa</taxon>
        <taxon>Chordata</taxon>
        <taxon>Craniata</taxon>
        <taxon>Vertebrata</taxon>
        <taxon>Euteleostomi</taxon>
        <taxon>Actinopterygii</taxon>
        <taxon>Chondrostei</taxon>
        <taxon>Acipenseriformes</taxon>
        <taxon>Polyodontidae</taxon>
        <taxon>Polyodon</taxon>
    </lineage>
</organism>
<feature type="non-terminal residue" evidence="1">
    <location>
        <position position="1"/>
    </location>
</feature>
<dbReference type="InterPro" id="IPR036052">
    <property type="entry name" value="TrpB-like_PALP_sf"/>
</dbReference>
<dbReference type="Proteomes" id="UP001166093">
    <property type="component" value="Unassembled WGS sequence"/>
</dbReference>
<dbReference type="PANTHER" id="PTHR42690">
    <property type="entry name" value="THREONINE SYNTHASE FAMILY MEMBER"/>
    <property type="match status" value="1"/>
</dbReference>
<reference evidence="1" key="1">
    <citation type="journal article" date="2021" name="Cell">
        <title>Tracing the genetic footprints of vertebrate landing in non-teleost ray-finned fishes.</title>
        <authorList>
            <person name="Bi X."/>
            <person name="Wang K."/>
            <person name="Yang L."/>
            <person name="Pan H."/>
            <person name="Jiang H."/>
            <person name="Wei Q."/>
            <person name="Fang M."/>
            <person name="Yu H."/>
            <person name="Zhu C."/>
            <person name="Cai Y."/>
            <person name="He Y."/>
            <person name="Gan X."/>
            <person name="Zeng H."/>
            <person name="Yu D."/>
            <person name="Zhu Y."/>
            <person name="Jiang H."/>
            <person name="Qiu Q."/>
            <person name="Yang H."/>
            <person name="Zhang Y.E."/>
            <person name="Wang W."/>
            <person name="Zhu M."/>
            <person name="He S."/>
            <person name="Zhang G."/>
        </authorList>
    </citation>
    <scope>NUCLEOTIDE SEQUENCE</scope>
    <source>
        <strain evidence="1">Pddl_001</strain>
    </source>
</reference>
<dbReference type="Gene3D" id="3.40.50.1100">
    <property type="match status" value="2"/>
</dbReference>
<accession>A0ABS2Y549</accession>
<protein>
    <submittedName>
        <fullName evidence="1">THNS2 protein</fullName>
    </submittedName>
</protein>
<evidence type="ECO:0000313" key="2">
    <source>
        <dbReference type="Proteomes" id="UP001166093"/>
    </source>
</evidence>
<gene>
    <name evidence="1" type="primary">Thnsl2_0</name>
    <name evidence="1" type="ORF">GTO93_0008834</name>
</gene>
<evidence type="ECO:0000313" key="1">
    <source>
        <dbReference type="EMBL" id="MBN3281657.1"/>
    </source>
</evidence>
<dbReference type="InterPro" id="IPR051166">
    <property type="entry name" value="Threonine_Synthase"/>
</dbReference>
<name>A0ABS2Y549_POLSP</name>
<comment type="caution">
    <text evidence="1">The sequence shown here is derived from an EMBL/GenBank/DDBJ whole genome shotgun (WGS) entry which is preliminary data.</text>
</comment>
<sequence length="198" mass="22180">LAAGFVAVKMGLPVCLVAMVNENDIIHRTVQLGDFSLFQSVKHTLAPAIDIQKLDEELMEDFYSTRKLRLPPGLHKTVSEVVSSQSVTDRDIVETMRRCWEENHYLLCAHSAVTVQHHYQQQQLKHVSPRCCLANASAAKFQDAVLKAGLTPEIPAEIRALETMATHSTLMRRGECWEGILREKIELISSTWEGGNSV</sequence>
<feature type="non-terminal residue" evidence="1">
    <location>
        <position position="198"/>
    </location>
</feature>
<keyword evidence="2" id="KW-1185">Reference proteome</keyword>
<dbReference type="PANTHER" id="PTHR42690:SF1">
    <property type="entry name" value="THREONINE SYNTHASE-LIKE 2"/>
    <property type="match status" value="1"/>
</dbReference>
<dbReference type="Pfam" id="PF24857">
    <property type="entry name" value="THR4_C"/>
    <property type="match status" value="1"/>
</dbReference>
<dbReference type="EMBL" id="JAAWVQ010110826">
    <property type="protein sequence ID" value="MBN3281657.1"/>
    <property type="molecule type" value="Genomic_DNA"/>
</dbReference>
<dbReference type="SUPFAM" id="SSF53686">
    <property type="entry name" value="Tryptophan synthase beta subunit-like PLP-dependent enzymes"/>
    <property type="match status" value="1"/>
</dbReference>